<dbReference type="Pfam" id="PF13687">
    <property type="entry name" value="DUF4153"/>
    <property type="match status" value="1"/>
</dbReference>
<proteinExistence type="predicted"/>
<accession>A0A1H8G4H3</accession>
<name>A0A1H8G4H3_9BACI</name>
<sequence>MEFKFEKKDWIFLLLCFVVGIVAEEAFFRGQIGLSYLVFLAVFYAFFFWRFRAFSFSHQRFGYLVLISIWLLAASYYLHDTGLFYALNILVIPGLVIFHLAMITSPNKMEWNKLGFLLYTLLRLVGGLRYNALFAAHMGRLVKKSSKPDHYLIWKKVLIGIGISIPILSVILNLLISADAQFERILGRLPDLLSFNPENLFRFVIILIYSFGFFGFLQVLLYKKVQIAQKENTSQPFSLDGIITLTVLLLLDFVYVLFVAVQFKYFFSGTLEAGYTYAEYARRGFFELLFVTLINLTVTTAVITFTKSVTSFVKKAIRVGLSVLILSSGVLLISAFMRMAMYEDAYGFTFTRVLVHSFMIFLMVILAYTLVKVWLERLSLFHFYFIASLIFYVGINVVNLDKIVVDRNLARYEATGKIDIHYLNILSSTGVLGLIELHEENPDVPELERVLKDRKIERGYFKSDNWQSQNLTRNRAYEKLKVLELPNTR</sequence>
<dbReference type="Proteomes" id="UP000198553">
    <property type="component" value="Unassembled WGS sequence"/>
</dbReference>
<keyword evidence="3" id="KW-1185">Reference proteome</keyword>
<feature type="transmembrane region" description="Helical" evidence="1">
    <location>
        <begin position="381"/>
        <end position="400"/>
    </location>
</feature>
<feature type="transmembrane region" description="Helical" evidence="1">
    <location>
        <begin position="61"/>
        <end position="78"/>
    </location>
</feature>
<organism evidence="2 3">
    <name type="scientific">Mesobacillus persicus</name>
    <dbReference type="NCBI Taxonomy" id="930146"/>
    <lineage>
        <taxon>Bacteria</taxon>
        <taxon>Bacillati</taxon>
        <taxon>Bacillota</taxon>
        <taxon>Bacilli</taxon>
        <taxon>Bacillales</taxon>
        <taxon>Bacillaceae</taxon>
        <taxon>Mesobacillus</taxon>
    </lineage>
</organism>
<evidence type="ECO:0000313" key="2">
    <source>
        <dbReference type="EMBL" id="SEN38674.1"/>
    </source>
</evidence>
<evidence type="ECO:0000313" key="3">
    <source>
        <dbReference type="Proteomes" id="UP000198553"/>
    </source>
</evidence>
<feature type="transmembrane region" description="Helical" evidence="1">
    <location>
        <begin position="84"/>
        <end position="104"/>
    </location>
</feature>
<dbReference type="AlphaFoldDB" id="A0A1H8G4H3"/>
<feature type="transmembrane region" description="Helical" evidence="1">
    <location>
        <begin position="317"/>
        <end position="341"/>
    </location>
</feature>
<gene>
    <name evidence="2" type="ORF">SAMN05192533_11281</name>
</gene>
<dbReference type="RefSeq" id="WP_090748105.1">
    <property type="nucleotide sequence ID" value="NZ_FOBW01000012.1"/>
</dbReference>
<keyword evidence="1" id="KW-0812">Transmembrane</keyword>
<reference evidence="3" key="1">
    <citation type="submission" date="2016-10" db="EMBL/GenBank/DDBJ databases">
        <authorList>
            <person name="Varghese N."/>
            <person name="Submissions S."/>
        </authorList>
    </citation>
    <scope>NUCLEOTIDE SEQUENCE [LARGE SCALE GENOMIC DNA]</scope>
    <source>
        <strain evidence="3">B48,IBRC-M 10115,DSM 25386,CECT 8001</strain>
    </source>
</reference>
<feature type="transmembrane region" description="Helical" evidence="1">
    <location>
        <begin position="116"/>
        <end position="137"/>
    </location>
</feature>
<dbReference type="OrthoDB" id="9767931at2"/>
<feature type="transmembrane region" description="Helical" evidence="1">
    <location>
        <begin position="284"/>
        <end position="305"/>
    </location>
</feature>
<feature type="transmembrane region" description="Helical" evidence="1">
    <location>
        <begin position="353"/>
        <end position="375"/>
    </location>
</feature>
<keyword evidence="1" id="KW-1133">Transmembrane helix</keyword>
<protein>
    <submittedName>
        <fullName evidence="2">Uncharacterized protein</fullName>
    </submittedName>
</protein>
<evidence type="ECO:0000256" key="1">
    <source>
        <dbReference type="SAM" id="Phobius"/>
    </source>
</evidence>
<feature type="transmembrane region" description="Helical" evidence="1">
    <location>
        <begin position="242"/>
        <end position="263"/>
    </location>
</feature>
<dbReference type="EMBL" id="FOBW01000012">
    <property type="protein sequence ID" value="SEN38674.1"/>
    <property type="molecule type" value="Genomic_DNA"/>
</dbReference>
<keyword evidence="1" id="KW-0472">Membrane</keyword>
<feature type="transmembrane region" description="Helical" evidence="1">
    <location>
        <begin position="33"/>
        <end position="49"/>
    </location>
</feature>
<feature type="transmembrane region" description="Helical" evidence="1">
    <location>
        <begin position="199"/>
        <end position="222"/>
    </location>
</feature>
<dbReference type="InterPro" id="IPR025291">
    <property type="entry name" value="DUF4153"/>
</dbReference>
<feature type="transmembrane region" description="Helical" evidence="1">
    <location>
        <begin position="157"/>
        <end position="178"/>
    </location>
</feature>
<dbReference type="STRING" id="930146.SAMN05192533_11281"/>